<accession>A0AA94IWA0</accession>
<comment type="caution">
    <text evidence="1">The sequence shown here is derived from an EMBL/GenBank/DDBJ whole genome shotgun (WGS) entry which is preliminary data.</text>
</comment>
<keyword evidence="2" id="KW-1185">Reference proteome</keyword>
<gene>
    <name evidence="1" type="ORF">SAMN06265364_12442</name>
</gene>
<dbReference type="AlphaFoldDB" id="A0AA94IWA0"/>
<sequence>MLTLHFYFVGVHRTDKYHHVNHKQEKISNFATKYKTDYE</sequence>
<proteinExistence type="predicted"/>
<name>A0AA94IWA0_9BACT</name>
<evidence type="ECO:0000313" key="1">
    <source>
        <dbReference type="EMBL" id="SNR97454.1"/>
    </source>
</evidence>
<protein>
    <submittedName>
        <fullName evidence="1">Uncharacterized protein</fullName>
    </submittedName>
</protein>
<evidence type="ECO:0000313" key="2">
    <source>
        <dbReference type="Proteomes" id="UP000198427"/>
    </source>
</evidence>
<organism evidence="1 2">
    <name type="scientific">Prevotella jejuni</name>
    <dbReference type="NCBI Taxonomy" id="1177574"/>
    <lineage>
        <taxon>Bacteria</taxon>
        <taxon>Pseudomonadati</taxon>
        <taxon>Bacteroidota</taxon>
        <taxon>Bacteroidia</taxon>
        <taxon>Bacteroidales</taxon>
        <taxon>Prevotellaceae</taxon>
        <taxon>Prevotella</taxon>
    </lineage>
</organism>
<reference evidence="1 2" key="1">
    <citation type="submission" date="2017-06" db="EMBL/GenBank/DDBJ databases">
        <authorList>
            <person name="Varghese N."/>
            <person name="Submissions S."/>
        </authorList>
    </citation>
    <scope>NUCLEOTIDE SEQUENCE [LARGE SCALE GENOMIC DNA]</scope>
    <source>
        <strain evidence="1 2">DSM 26989</strain>
    </source>
</reference>
<dbReference type="EMBL" id="FZNZ01000024">
    <property type="protein sequence ID" value="SNR97454.1"/>
    <property type="molecule type" value="Genomic_DNA"/>
</dbReference>
<dbReference type="Proteomes" id="UP000198427">
    <property type="component" value="Unassembled WGS sequence"/>
</dbReference>